<dbReference type="PANTHER" id="PTHR46638:SF1">
    <property type="entry name" value="CORRINOID ADENOSYLTRANSFERASE"/>
    <property type="match status" value="1"/>
</dbReference>
<sequence>MKLKKGLVQIYTGDGKGKTTAAIGQGIRSAGYGLNVVMVQFLKGGYTGELSTIDKIDNFNIFRFEKERDFVWNLSKAEIEELKKEIRTGYEFIKKIVDEGSCDVLIIDEIMGAHYNKFISTDEIIYLIKNKKESMEIVLTGRNVPMEVIDLADLVTEMKMIKHPFEKGIGAREGIEY</sequence>
<dbReference type="EMBL" id="JACOOQ010000004">
    <property type="protein sequence ID" value="MBC5639585.1"/>
    <property type="molecule type" value="Genomic_DNA"/>
</dbReference>
<dbReference type="GO" id="GO:0008817">
    <property type="term" value="F:corrinoid adenosyltransferase activity"/>
    <property type="evidence" value="ECO:0007669"/>
    <property type="project" value="InterPro"/>
</dbReference>
<dbReference type="Pfam" id="PF02572">
    <property type="entry name" value="CobA_CobO_BtuR"/>
    <property type="match status" value="1"/>
</dbReference>
<dbReference type="PANTHER" id="PTHR46638">
    <property type="entry name" value="CORRINOID ADENOSYLTRANSFERASE"/>
    <property type="match status" value="1"/>
</dbReference>
<keyword evidence="1" id="KW-0808">Transferase</keyword>
<organism evidence="1 2">
    <name type="scientific">Clostridium lentum</name>
    <dbReference type="NCBI Taxonomy" id="2763037"/>
    <lineage>
        <taxon>Bacteria</taxon>
        <taxon>Bacillati</taxon>
        <taxon>Bacillota</taxon>
        <taxon>Clostridia</taxon>
        <taxon>Eubacteriales</taxon>
        <taxon>Clostridiaceae</taxon>
        <taxon>Clostridium</taxon>
    </lineage>
</organism>
<dbReference type="GO" id="GO:0005524">
    <property type="term" value="F:ATP binding"/>
    <property type="evidence" value="ECO:0007669"/>
    <property type="project" value="InterPro"/>
</dbReference>
<gene>
    <name evidence="1" type="ORF">H8R92_03900</name>
</gene>
<evidence type="ECO:0000313" key="1">
    <source>
        <dbReference type="EMBL" id="MBC5639585.1"/>
    </source>
</evidence>
<name>A0A8I0A5T2_9CLOT</name>
<dbReference type="AlphaFoldDB" id="A0A8I0A5T2"/>
<dbReference type="InterPro" id="IPR027417">
    <property type="entry name" value="P-loop_NTPase"/>
</dbReference>
<dbReference type="RefSeq" id="WP_022211162.1">
    <property type="nucleotide sequence ID" value="NZ_JACOOQ010000004.1"/>
</dbReference>
<dbReference type="Proteomes" id="UP000662088">
    <property type="component" value="Unassembled WGS sequence"/>
</dbReference>
<dbReference type="GO" id="GO:0009236">
    <property type="term" value="P:cobalamin biosynthetic process"/>
    <property type="evidence" value="ECO:0007669"/>
    <property type="project" value="InterPro"/>
</dbReference>
<dbReference type="InterPro" id="IPR003724">
    <property type="entry name" value="CblAdoTrfase_CobA"/>
</dbReference>
<accession>A0A8I0A5T2</accession>
<protein>
    <submittedName>
        <fullName evidence="1">Cob(I)yrinic acid a,c-diamide adenosyltransferase</fullName>
    </submittedName>
</protein>
<evidence type="ECO:0000313" key="2">
    <source>
        <dbReference type="Proteomes" id="UP000662088"/>
    </source>
</evidence>
<reference evidence="1" key="1">
    <citation type="submission" date="2020-08" db="EMBL/GenBank/DDBJ databases">
        <title>Genome public.</title>
        <authorList>
            <person name="Liu C."/>
            <person name="Sun Q."/>
        </authorList>
    </citation>
    <scope>NUCLEOTIDE SEQUENCE</scope>
    <source>
        <strain evidence="1">NSJ-42</strain>
    </source>
</reference>
<comment type="caution">
    <text evidence="1">The sequence shown here is derived from an EMBL/GenBank/DDBJ whole genome shotgun (WGS) entry which is preliminary data.</text>
</comment>
<dbReference type="SUPFAM" id="SSF52540">
    <property type="entry name" value="P-loop containing nucleoside triphosphate hydrolases"/>
    <property type="match status" value="1"/>
</dbReference>
<dbReference type="PIRSF" id="PIRSF015617">
    <property type="entry name" value="Adensltrnsf_CobA"/>
    <property type="match status" value="1"/>
</dbReference>
<proteinExistence type="predicted"/>
<dbReference type="Gene3D" id="3.40.50.300">
    <property type="entry name" value="P-loop containing nucleotide triphosphate hydrolases"/>
    <property type="match status" value="1"/>
</dbReference>
<keyword evidence="2" id="KW-1185">Reference proteome</keyword>